<evidence type="ECO:0000313" key="3">
    <source>
        <dbReference type="EMBL" id="KAF1751156.1"/>
    </source>
</evidence>
<keyword evidence="2" id="KW-0812">Transmembrane</keyword>
<dbReference type="AlphaFoldDB" id="A0A6A5G8H9"/>
<dbReference type="CTD" id="9824038"/>
<dbReference type="Proteomes" id="UP000483820">
    <property type="component" value="Chromosome V"/>
</dbReference>
<feature type="transmembrane region" description="Helical" evidence="2">
    <location>
        <begin position="111"/>
        <end position="131"/>
    </location>
</feature>
<keyword evidence="2" id="KW-0472">Membrane</keyword>
<proteinExistence type="predicted"/>
<name>A0A6A5G8H9_CAERE</name>
<dbReference type="RefSeq" id="XP_003112504.2">
    <property type="nucleotide sequence ID" value="XM_003112456.2"/>
</dbReference>
<dbReference type="KEGG" id="crq:GCK72_017710"/>
<comment type="caution">
    <text evidence="3">The sequence shown here is derived from an EMBL/GenBank/DDBJ whole genome shotgun (WGS) entry which is preliminary data.</text>
</comment>
<keyword evidence="2" id="KW-1133">Transmembrane helix</keyword>
<dbReference type="EMBL" id="WUAV01000005">
    <property type="protein sequence ID" value="KAF1751156.1"/>
    <property type="molecule type" value="Genomic_DNA"/>
</dbReference>
<feature type="region of interest" description="Disordered" evidence="1">
    <location>
        <begin position="1"/>
        <end position="29"/>
    </location>
</feature>
<dbReference type="GeneID" id="9824038"/>
<gene>
    <name evidence="3" type="ORF">GCK72_017710</name>
</gene>
<evidence type="ECO:0000313" key="4">
    <source>
        <dbReference type="Proteomes" id="UP000483820"/>
    </source>
</evidence>
<feature type="transmembrane region" description="Helical" evidence="2">
    <location>
        <begin position="88"/>
        <end position="105"/>
    </location>
</feature>
<organism evidence="3 4">
    <name type="scientific">Caenorhabditis remanei</name>
    <name type="common">Caenorhabditis vulgaris</name>
    <dbReference type="NCBI Taxonomy" id="31234"/>
    <lineage>
        <taxon>Eukaryota</taxon>
        <taxon>Metazoa</taxon>
        <taxon>Ecdysozoa</taxon>
        <taxon>Nematoda</taxon>
        <taxon>Chromadorea</taxon>
        <taxon>Rhabditida</taxon>
        <taxon>Rhabditina</taxon>
        <taxon>Rhabditomorpha</taxon>
        <taxon>Rhabditoidea</taxon>
        <taxon>Rhabditidae</taxon>
        <taxon>Peloderinae</taxon>
        <taxon>Caenorhabditis</taxon>
    </lineage>
</organism>
<reference evidence="3 4" key="1">
    <citation type="submission" date="2019-12" db="EMBL/GenBank/DDBJ databases">
        <title>Chromosome-level assembly of the Caenorhabditis remanei genome.</title>
        <authorList>
            <person name="Teterina A.A."/>
            <person name="Willis J.H."/>
            <person name="Phillips P.C."/>
        </authorList>
    </citation>
    <scope>NUCLEOTIDE SEQUENCE [LARGE SCALE GENOMIC DNA]</scope>
    <source>
        <strain evidence="3 4">PX506</strain>
        <tissue evidence="3">Whole organism</tissue>
    </source>
</reference>
<protein>
    <submittedName>
        <fullName evidence="3">Uncharacterized protein</fullName>
    </submittedName>
</protein>
<evidence type="ECO:0000256" key="2">
    <source>
        <dbReference type="SAM" id="Phobius"/>
    </source>
</evidence>
<evidence type="ECO:0000256" key="1">
    <source>
        <dbReference type="SAM" id="MobiDB-lite"/>
    </source>
</evidence>
<sequence>MTSQEKQNQVDGKSDNEEVSNPNDNEFMEVPIDESTWLLIGSSSKNYGEKSAKEVIGTYSQEIEEEDVTKNEPAEPEQHIRRLTVRSVVLKYMPITTFFIIMWTYGDLDNIDKYLVMTGSILIVTSFICHINGI</sequence>
<accession>A0A6A5G8H9</accession>
<feature type="compositionally biased region" description="Polar residues" evidence="1">
    <location>
        <begin position="1"/>
        <end position="11"/>
    </location>
</feature>